<comment type="caution">
    <text evidence="2">The sequence shown here is derived from an EMBL/GenBank/DDBJ whole genome shotgun (WGS) entry which is preliminary data.</text>
</comment>
<sequence>MHKSWSMASGGSASESDKEPTEDQSPEVHVPAPRAGLVRAPRMMEGVFENWDAFFAHRHVYQQDTHQIYKKRTSTSSAARNADLEQRGKATPQTVIPGSFDKYYRKLVCTYSWTRASRSKGKQNNYFVKSTGCEAAMTVTVVWDATRGFHVKITQQQTEHNHALASGGYGNHPSKRVVEDEAMIDFVDELQAAGAKKKLILQFLRRRTDTLFGLISY</sequence>
<proteinExistence type="predicted"/>
<gene>
    <name evidence="2" type="ORF">Pfra01_001124200</name>
</gene>
<dbReference type="AlphaFoldDB" id="A0A9W7CQD9"/>
<feature type="compositionally biased region" description="Polar residues" evidence="1">
    <location>
        <begin position="1"/>
        <end position="14"/>
    </location>
</feature>
<reference evidence="2" key="1">
    <citation type="submission" date="2023-04" db="EMBL/GenBank/DDBJ databases">
        <title>Phytophthora fragariaefolia NBRC 109709.</title>
        <authorList>
            <person name="Ichikawa N."/>
            <person name="Sato H."/>
            <person name="Tonouchi N."/>
        </authorList>
    </citation>
    <scope>NUCLEOTIDE SEQUENCE</scope>
    <source>
        <strain evidence="2">NBRC 109709</strain>
    </source>
</reference>
<accession>A0A9W7CQD9</accession>
<protein>
    <submittedName>
        <fullName evidence="2">Unnamed protein product</fullName>
    </submittedName>
</protein>
<dbReference type="InterPro" id="IPR052579">
    <property type="entry name" value="Zinc_finger_SWIM"/>
</dbReference>
<dbReference type="EMBL" id="BSXT01001112">
    <property type="protein sequence ID" value="GMF38696.1"/>
    <property type="molecule type" value="Genomic_DNA"/>
</dbReference>
<evidence type="ECO:0000313" key="3">
    <source>
        <dbReference type="Proteomes" id="UP001165121"/>
    </source>
</evidence>
<organism evidence="2 3">
    <name type="scientific">Phytophthora fragariaefolia</name>
    <dbReference type="NCBI Taxonomy" id="1490495"/>
    <lineage>
        <taxon>Eukaryota</taxon>
        <taxon>Sar</taxon>
        <taxon>Stramenopiles</taxon>
        <taxon>Oomycota</taxon>
        <taxon>Peronosporomycetes</taxon>
        <taxon>Peronosporales</taxon>
        <taxon>Peronosporaceae</taxon>
        <taxon>Phytophthora</taxon>
    </lineage>
</organism>
<feature type="region of interest" description="Disordered" evidence="1">
    <location>
        <begin position="1"/>
        <end position="34"/>
    </location>
</feature>
<keyword evidence="3" id="KW-1185">Reference proteome</keyword>
<dbReference type="PANTHER" id="PTHR31569:SF4">
    <property type="entry name" value="SWIM-TYPE DOMAIN-CONTAINING PROTEIN"/>
    <property type="match status" value="1"/>
</dbReference>
<evidence type="ECO:0000256" key="1">
    <source>
        <dbReference type="SAM" id="MobiDB-lite"/>
    </source>
</evidence>
<dbReference type="PANTHER" id="PTHR31569">
    <property type="entry name" value="SWIM-TYPE DOMAIN-CONTAINING PROTEIN"/>
    <property type="match status" value="1"/>
</dbReference>
<name>A0A9W7CQD9_9STRA</name>
<evidence type="ECO:0000313" key="2">
    <source>
        <dbReference type="EMBL" id="GMF38696.1"/>
    </source>
</evidence>
<dbReference type="Proteomes" id="UP001165121">
    <property type="component" value="Unassembled WGS sequence"/>
</dbReference>
<dbReference type="OrthoDB" id="124012at2759"/>